<dbReference type="GO" id="GO:0046983">
    <property type="term" value="F:protein dimerization activity"/>
    <property type="evidence" value="ECO:0007669"/>
    <property type="project" value="InterPro"/>
</dbReference>
<keyword evidence="10" id="KW-0464">Manganese</keyword>
<keyword evidence="4" id="KW-0963">Cytoplasm</keyword>
<keyword evidence="8" id="KW-0010">Activator</keyword>
<gene>
    <name evidence="13" type="ORF">C2L80_05470</name>
</gene>
<feature type="domain" description="HTH dtxR-type" evidence="12">
    <location>
        <begin position="1"/>
        <end position="65"/>
    </location>
</feature>
<keyword evidence="7" id="KW-0238">DNA-binding</keyword>
<dbReference type="Gene3D" id="1.10.10.10">
    <property type="entry name" value="Winged helix-like DNA-binding domain superfamily/Winged helix DNA-binding domain"/>
    <property type="match status" value="1"/>
</dbReference>
<evidence type="ECO:0000256" key="2">
    <source>
        <dbReference type="ARBA" id="ARBA00007871"/>
    </source>
</evidence>
<keyword evidence="9" id="KW-0804">Transcription</keyword>
<dbReference type="GO" id="GO:0003677">
    <property type="term" value="F:DNA binding"/>
    <property type="evidence" value="ECO:0007669"/>
    <property type="project" value="UniProtKB-KW"/>
</dbReference>
<accession>A0A2K2U5Q8</accession>
<dbReference type="InterPro" id="IPR001367">
    <property type="entry name" value="Fe_dep_repressor"/>
</dbReference>
<dbReference type="PANTHER" id="PTHR33238:SF11">
    <property type="entry name" value="TRANSCRIPTIONAL REGULATOR MNTR"/>
    <property type="match status" value="1"/>
</dbReference>
<evidence type="ECO:0000313" key="13">
    <source>
        <dbReference type="EMBL" id="PNV65641.1"/>
    </source>
</evidence>
<dbReference type="GO" id="GO:0046914">
    <property type="term" value="F:transition metal ion binding"/>
    <property type="evidence" value="ECO:0007669"/>
    <property type="project" value="InterPro"/>
</dbReference>
<organism evidence="13 14">
    <name type="scientific">Rubneribacter badeniensis</name>
    <dbReference type="NCBI Taxonomy" id="2070688"/>
    <lineage>
        <taxon>Bacteria</taxon>
        <taxon>Bacillati</taxon>
        <taxon>Actinomycetota</taxon>
        <taxon>Coriobacteriia</taxon>
        <taxon>Eggerthellales</taxon>
        <taxon>Eggerthellaceae</taxon>
        <taxon>Rubneribacter</taxon>
    </lineage>
</organism>
<evidence type="ECO:0000259" key="12">
    <source>
        <dbReference type="PROSITE" id="PS50944"/>
    </source>
</evidence>
<dbReference type="GO" id="GO:0003700">
    <property type="term" value="F:DNA-binding transcription factor activity"/>
    <property type="evidence" value="ECO:0007669"/>
    <property type="project" value="InterPro"/>
</dbReference>
<name>A0A2K2U5Q8_9ACTN</name>
<reference evidence="13 14" key="1">
    <citation type="journal article" date="2018" name="Int. J. Syst. Evol. Microbiol.">
        <title>Rubneribacter badeniensis gen. nov., sp. nov. and Enteroscipio rubneri gen. nov., sp. nov., new members of the Eggerthellaceae isolated from human faeces.</title>
        <authorList>
            <person name="Danylec N."/>
            <person name="Gobl A."/>
            <person name="Stoll D.A."/>
            <person name="Hetzer B."/>
            <person name="Kulling S.E."/>
            <person name="Huch M."/>
        </authorList>
    </citation>
    <scope>NUCLEOTIDE SEQUENCE [LARGE SCALE GENOMIC DNA]</scope>
    <source>
        <strain evidence="13 14">ResAG-85</strain>
    </source>
</reference>
<dbReference type="Gene3D" id="1.10.60.10">
    <property type="entry name" value="Iron dependent repressor, metal binding and dimerisation domain"/>
    <property type="match status" value="1"/>
</dbReference>
<evidence type="ECO:0000256" key="6">
    <source>
        <dbReference type="ARBA" id="ARBA00023015"/>
    </source>
</evidence>
<sequence length="125" mass="13831">MRQPVHESAENYLKAVLAIRREHGFARAVDVSERLGVSKASVSKALSKLERQQLVRVVAHDVRLTEEGRAVAERVAGRHEFFFGLLRAAGVEECVADEEACRMEHCLSEDSFQKLAASLAARPCA</sequence>
<comment type="caution">
    <text evidence="13">The sequence shown here is derived from an EMBL/GenBank/DDBJ whole genome shotgun (WGS) entry which is preliminary data.</text>
</comment>
<dbReference type="SUPFAM" id="SSF46785">
    <property type="entry name" value="Winged helix' DNA-binding domain"/>
    <property type="match status" value="1"/>
</dbReference>
<keyword evidence="14" id="KW-1185">Reference proteome</keyword>
<protein>
    <recommendedName>
        <fullName evidence="11">Manganese transport regulator</fullName>
    </recommendedName>
</protein>
<dbReference type="PROSITE" id="PS50944">
    <property type="entry name" value="HTH_DTXR"/>
    <property type="match status" value="1"/>
</dbReference>
<dbReference type="PANTHER" id="PTHR33238">
    <property type="entry name" value="IRON (METAL) DEPENDENT REPRESSOR, DTXR FAMILY"/>
    <property type="match status" value="1"/>
</dbReference>
<dbReference type="Pfam" id="PF02742">
    <property type="entry name" value="Fe_dep_repr_C"/>
    <property type="match status" value="1"/>
</dbReference>
<evidence type="ECO:0000256" key="11">
    <source>
        <dbReference type="ARBA" id="ARBA00032593"/>
    </source>
</evidence>
<dbReference type="InterPro" id="IPR022687">
    <property type="entry name" value="HTH_DTXR"/>
</dbReference>
<keyword evidence="6" id="KW-0805">Transcription regulation</keyword>
<evidence type="ECO:0000256" key="3">
    <source>
        <dbReference type="ARBA" id="ARBA00011738"/>
    </source>
</evidence>
<evidence type="ECO:0000256" key="10">
    <source>
        <dbReference type="ARBA" id="ARBA00023211"/>
    </source>
</evidence>
<dbReference type="InterPro" id="IPR036388">
    <property type="entry name" value="WH-like_DNA-bd_sf"/>
</dbReference>
<dbReference type="InterPro" id="IPR050536">
    <property type="entry name" value="DtxR_MntR_Metal-Reg"/>
</dbReference>
<evidence type="ECO:0000256" key="7">
    <source>
        <dbReference type="ARBA" id="ARBA00023125"/>
    </source>
</evidence>
<dbReference type="InterPro" id="IPR022689">
    <property type="entry name" value="Iron_dep_repressor"/>
</dbReference>
<comment type="similarity">
    <text evidence="2">Belongs to the DtxR/MntR family.</text>
</comment>
<evidence type="ECO:0000256" key="9">
    <source>
        <dbReference type="ARBA" id="ARBA00023163"/>
    </source>
</evidence>
<dbReference type="RefSeq" id="WP_087197629.1">
    <property type="nucleotide sequence ID" value="NZ_DBEYRC010000034.1"/>
</dbReference>
<evidence type="ECO:0000313" key="14">
    <source>
        <dbReference type="Proteomes" id="UP000236488"/>
    </source>
</evidence>
<dbReference type="GO" id="GO:0005737">
    <property type="term" value="C:cytoplasm"/>
    <property type="evidence" value="ECO:0007669"/>
    <property type="project" value="UniProtKB-SubCell"/>
</dbReference>
<dbReference type="SMART" id="SM00529">
    <property type="entry name" value="HTH_DTXR"/>
    <property type="match status" value="1"/>
</dbReference>
<dbReference type="Pfam" id="PF01325">
    <property type="entry name" value="Fe_dep_repress"/>
    <property type="match status" value="1"/>
</dbReference>
<dbReference type="InterPro" id="IPR036390">
    <property type="entry name" value="WH_DNA-bd_sf"/>
</dbReference>
<dbReference type="AlphaFoldDB" id="A0A2K2U5Q8"/>
<evidence type="ECO:0000256" key="1">
    <source>
        <dbReference type="ARBA" id="ARBA00004496"/>
    </source>
</evidence>
<comment type="subunit">
    <text evidence="3">Homodimer.</text>
</comment>
<keyword evidence="5" id="KW-0678">Repressor</keyword>
<evidence type="ECO:0000256" key="4">
    <source>
        <dbReference type="ARBA" id="ARBA00022490"/>
    </source>
</evidence>
<comment type="subcellular location">
    <subcellularLocation>
        <location evidence="1">Cytoplasm</location>
    </subcellularLocation>
</comment>
<evidence type="ECO:0000256" key="8">
    <source>
        <dbReference type="ARBA" id="ARBA00023159"/>
    </source>
</evidence>
<dbReference type="Proteomes" id="UP000236488">
    <property type="component" value="Unassembled WGS sequence"/>
</dbReference>
<evidence type="ECO:0000256" key="5">
    <source>
        <dbReference type="ARBA" id="ARBA00022491"/>
    </source>
</evidence>
<proteinExistence type="inferred from homology"/>
<dbReference type="EMBL" id="PPEL01000022">
    <property type="protein sequence ID" value="PNV65641.1"/>
    <property type="molecule type" value="Genomic_DNA"/>
</dbReference>
<dbReference type="InterPro" id="IPR036421">
    <property type="entry name" value="Fe_dep_repressor_sf"/>
</dbReference>